<accession>A0AAX4JUY0</accession>
<evidence type="ECO:0000256" key="3">
    <source>
        <dbReference type="ARBA" id="ARBA00009000"/>
    </source>
</evidence>
<dbReference type="InterPro" id="IPR013780">
    <property type="entry name" value="Glyco_hydro_b"/>
</dbReference>
<dbReference type="InterPro" id="IPR006048">
    <property type="entry name" value="A-amylase/branching_C"/>
</dbReference>
<evidence type="ECO:0000256" key="2">
    <source>
        <dbReference type="ARBA" id="ARBA00004964"/>
    </source>
</evidence>
<comment type="pathway">
    <text evidence="2">Glycan biosynthesis; glycogen biosynthesis.</text>
</comment>
<dbReference type="Gene3D" id="2.60.40.1180">
    <property type="entry name" value="Golgi alpha-mannosidase II"/>
    <property type="match status" value="1"/>
</dbReference>
<dbReference type="Proteomes" id="UP001355207">
    <property type="component" value="Chromosome 5"/>
</dbReference>
<dbReference type="SUPFAM" id="SSF51445">
    <property type="entry name" value="(Trans)glycosidases"/>
    <property type="match status" value="1"/>
</dbReference>
<dbReference type="InterPro" id="IPR006047">
    <property type="entry name" value="GH13_cat_dom"/>
</dbReference>
<dbReference type="GeneID" id="91094770"/>
<dbReference type="AlphaFoldDB" id="A0AAX4JUY0"/>
<dbReference type="GO" id="GO:0005978">
    <property type="term" value="P:glycogen biosynthetic process"/>
    <property type="evidence" value="ECO:0007669"/>
    <property type="project" value="InterPro"/>
</dbReference>
<dbReference type="InterPro" id="IPR037439">
    <property type="entry name" value="Branching_enzy"/>
</dbReference>
<dbReference type="Pfam" id="PF02806">
    <property type="entry name" value="Alpha-amylase_C"/>
    <property type="match status" value="1"/>
</dbReference>
<name>A0AAX4JUY0_9TREE</name>
<comment type="similarity">
    <text evidence="3">Belongs to the glycosyl hydrolase 13 family. GlgB subfamily.</text>
</comment>
<proteinExistence type="inferred from homology"/>
<dbReference type="Pfam" id="PF00128">
    <property type="entry name" value="Alpha-amylase"/>
    <property type="match status" value="1"/>
</dbReference>
<dbReference type="FunFam" id="2.60.40.1180:FF:000003">
    <property type="entry name" value="1,4-alpha-glucan-branching enzyme, chloroplastic/amyloplastic"/>
    <property type="match status" value="1"/>
</dbReference>
<evidence type="ECO:0000256" key="4">
    <source>
        <dbReference type="ARBA" id="ARBA00012541"/>
    </source>
</evidence>
<dbReference type="SMART" id="SM00642">
    <property type="entry name" value="Aamy"/>
    <property type="match status" value="1"/>
</dbReference>
<dbReference type="GO" id="GO:0043169">
    <property type="term" value="F:cation binding"/>
    <property type="evidence" value="ECO:0007669"/>
    <property type="project" value="InterPro"/>
</dbReference>
<evidence type="ECO:0000313" key="8">
    <source>
        <dbReference type="EMBL" id="WWC89182.1"/>
    </source>
</evidence>
<dbReference type="PANTHER" id="PTHR43651">
    <property type="entry name" value="1,4-ALPHA-GLUCAN-BRANCHING ENZYME"/>
    <property type="match status" value="1"/>
</dbReference>
<dbReference type="GO" id="GO:0003844">
    <property type="term" value="F:1,4-alpha-glucan branching enzyme activity"/>
    <property type="evidence" value="ECO:0007669"/>
    <property type="project" value="UniProtKB-EC"/>
</dbReference>
<dbReference type="EC" id="2.4.1.18" evidence="4"/>
<evidence type="ECO:0000259" key="7">
    <source>
        <dbReference type="SMART" id="SM00642"/>
    </source>
</evidence>
<feature type="active site" description="Nucleophile" evidence="6">
    <location>
        <position position="241"/>
    </location>
</feature>
<keyword evidence="5" id="KW-0808">Transferase</keyword>
<dbReference type="PIRSF" id="PIRSF000463">
    <property type="entry name" value="GlgB"/>
    <property type="match status" value="1"/>
</dbReference>
<reference evidence="8 9" key="1">
    <citation type="submission" date="2024-01" db="EMBL/GenBank/DDBJ databases">
        <title>Comparative genomics of Cryptococcus and Kwoniella reveals pathogenesis evolution and contrasting modes of karyotype evolution via chromosome fusion or intercentromeric recombination.</title>
        <authorList>
            <person name="Coelho M.A."/>
            <person name="David-Palma M."/>
            <person name="Shea T."/>
            <person name="Bowers K."/>
            <person name="McGinley-Smith S."/>
            <person name="Mohammad A.W."/>
            <person name="Gnirke A."/>
            <person name="Yurkov A.M."/>
            <person name="Nowrousian M."/>
            <person name="Sun S."/>
            <person name="Cuomo C.A."/>
            <person name="Heitman J."/>
        </authorList>
    </citation>
    <scope>NUCLEOTIDE SEQUENCE [LARGE SCALE GENOMIC DNA]</scope>
    <source>
        <strain evidence="8 9">CBS 6074</strain>
    </source>
</reference>
<dbReference type="CDD" id="cd11321">
    <property type="entry name" value="AmyAc_bac_euk_BE"/>
    <property type="match status" value="1"/>
</dbReference>
<dbReference type="InterPro" id="IPR017853">
    <property type="entry name" value="GH"/>
</dbReference>
<dbReference type="Gene3D" id="3.20.20.80">
    <property type="entry name" value="Glycosidases"/>
    <property type="match status" value="1"/>
</dbReference>
<dbReference type="GO" id="GO:0005737">
    <property type="term" value="C:cytoplasm"/>
    <property type="evidence" value="ECO:0007669"/>
    <property type="project" value="TreeGrafter"/>
</dbReference>
<keyword evidence="9" id="KW-1185">Reference proteome</keyword>
<evidence type="ECO:0000313" key="9">
    <source>
        <dbReference type="Proteomes" id="UP001355207"/>
    </source>
</evidence>
<sequence>MTDKAQMPTDGTGVLLSDPWLEPFSPALRKRYAAYKKQLDNIEEHEGGLAHFSEGYKSMGLQVDENGGVRYREWAPNATAARLIGEFIGISSPNMRVTTYKEFEEDVLPRIKKLGYNCIQMMAVMEHAYYASFGYQVTNFFAASSRYGTPEDLKSLIDKAHEMGLTVLLDVVHSHACKNILDGINEFDGTDHLYFHGGAKGKHELWDSRLFNYGHHEVLRFLLSNLRYWMDVYMFDGFRFDGVTSMMYTHHGIGTGFSGGYHEYFGDSVDLEAMVYLMLANQMLHEVYPNVITIAEDVSGMPTLGRPVYEGGVGFDYRLSMAVPDMWIKMLKELSDDQWDMGSVVHTLTNRRHLEKSVSYAESHDQALVGDKTLAFWLMDKEMYEYIFIVHTLGGEAYLNFEGNEFGHPEWMDFPREGNGNSFAHARRQFNLVDDQLLRYKYLNEFDVAMNWLEDKYKWLSSPQAYVSLKNESDKVIVFERAGLLFIFNFNPTQSFADYRVGVDAPGEYKVILSSDEKKFGGHERIDLNGRYFTTPMEWNGRANWIQVYTPARTVLVLGL</sequence>
<evidence type="ECO:0000256" key="6">
    <source>
        <dbReference type="PIRSR" id="PIRSR000463-1"/>
    </source>
</evidence>
<protein>
    <recommendedName>
        <fullName evidence="4">1,4-alpha-glucan branching enzyme</fullName>
        <ecNumber evidence="4">2.4.1.18</ecNumber>
    </recommendedName>
</protein>
<dbReference type="EMBL" id="CP144102">
    <property type="protein sequence ID" value="WWC89182.1"/>
    <property type="molecule type" value="Genomic_DNA"/>
</dbReference>
<feature type="domain" description="Glycosyl hydrolase family 13 catalytic" evidence="7">
    <location>
        <begin position="97"/>
        <end position="447"/>
    </location>
</feature>
<dbReference type="RefSeq" id="XP_066075945.1">
    <property type="nucleotide sequence ID" value="XM_066219848.1"/>
</dbReference>
<comment type="catalytic activity">
    <reaction evidence="1">
        <text>Transfers a segment of a (1-&gt;4)-alpha-D-glucan chain to a primary hydroxy group in a similar glucan chain.</text>
        <dbReference type="EC" id="2.4.1.18"/>
    </reaction>
</comment>
<evidence type="ECO:0000256" key="5">
    <source>
        <dbReference type="ARBA" id="ARBA00022679"/>
    </source>
</evidence>
<gene>
    <name evidence="8" type="ORF">L201_004100</name>
</gene>
<feature type="active site" description="Proton donor" evidence="6">
    <location>
        <position position="296"/>
    </location>
</feature>
<organism evidence="8 9">
    <name type="scientific">Kwoniella dendrophila CBS 6074</name>
    <dbReference type="NCBI Taxonomy" id="1295534"/>
    <lineage>
        <taxon>Eukaryota</taxon>
        <taxon>Fungi</taxon>
        <taxon>Dikarya</taxon>
        <taxon>Basidiomycota</taxon>
        <taxon>Agaricomycotina</taxon>
        <taxon>Tremellomycetes</taxon>
        <taxon>Tremellales</taxon>
        <taxon>Cryptococcaceae</taxon>
        <taxon>Kwoniella</taxon>
    </lineage>
</organism>
<dbReference type="SUPFAM" id="SSF51011">
    <property type="entry name" value="Glycosyl hydrolase domain"/>
    <property type="match status" value="1"/>
</dbReference>
<dbReference type="PANTHER" id="PTHR43651:SF3">
    <property type="entry name" value="1,4-ALPHA-GLUCAN-BRANCHING ENZYME"/>
    <property type="match status" value="1"/>
</dbReference>
<evidence type="ECO:0000256" key="1">
    <source>
        <dbReference type="ARBA" id="ARBA00000826"/>
    </source>
</evidence>